<dbReference type="OrthoDB" id="3438340at2759"/>
<feature type="compositionally biased region" description="Low complexity" evidence="1">
    <location>
        <begin position="108"/>
        <end position="127"/>
    </location>
</feature>
<name>A0A6A6ULL5_9PEZI</name>
<accession>A0A6A6ULL5</accession>
<proteinExistence type="predicted"/>
<dbReference type="Pfam" id="PF11595">
    <property type="entry name" value="DUF3245"/>
    <property type="match status" value="1"/>
</dbReference>
<keyword evidence="3" id="KW-1185">Reference proteome</keyword>
<feature type="compositionally biased region" description="Basic residues" evidence="1">
    <location>
        <begin position="149"/>
        <end position="161"/>
    </location>
</feature>
<dbReference type="EMBL" id="MU004231">
    <property type="protein sequence ID" value="KAF2673129.1"/>
    <property type="molecule type" value="Genomic_DNA"/>
</dbReference>
<gene>
    <name evidence="2" type="ORF">BT63DRAFT_421308</name>
</gene>
<feature type="compositionally biased region" description="Basic and acidic residues" evidence="1">
    <location>
        <begin position="72"/>
        <end position="90"/>
    </location>
</feature>
<sequence>MPKPTEPSEADIVFNRANVALAKHQRLVASWLSPPSAQELASAKSQDELQKEEEDMFAPVPELLGVGAVVPKDSDGLPKRSEASAMEKLRKQLLGKNAAAVKPVRNGSKAAVPEPAKASKSSSARTAAQDDESDEEGGRAIAITSSKSHPVRPKKNKKKRKLEQDEDSPETGADLAHQKESDSSAQAEVALEEPLPKATKKRAKNFLDEMLEKKSKKNKGST</sequence>
<evidence type="ECO:0000313" key="3">
    <source>
        <dbReference type="Proteomes" id="UP000799302"/>
    </source>
</evidence>
<dbReference type="Proteomes" id="UP000799302">
    <property type="component" value="Unassembled WGS sequence"/>
</dbReference>
<dbReference type="AlphaFoldDB" id="A0A6A6ULL5"/>
<protein>
    <submittedName>
        <fullName evidence="2">Uncharacterized protein</fullName>
    </submittedName>
</protein>
<feature type="region of interest" description="Disordered" evidence="1">
    <location>
        <begin position="32"/>
        <end position="55"/>
    </location>
</feature>
<reference evidence="2" key="1">
    <citation type="journal article" date="2020" name="Stud. Mycol.">
        <title>101 Dothideomycetes genomes: a test case for predicting lifestyles and emergence of pathogens.</title>
        <authorList>
            <person name="Haridas S."/>
            <person name="Albert R."/>
            <person name="Binder M."/>
            <person name="Bloem J."/>
            <person name="Labutti K."/>
            <person name="Salamov A."/>
            <person name="Andreopoulos B."/>
            <person name="Baker S."/>
            <person name="Barry K."/>
            <person name="Bills G."/>
            <person name="Bluhm B."/>
            <person name="Cannon C."/>
            <person name="Castanera R."/>
            <person name="Culley D."/>
            <person name="Daum C."/>
            <person name="Ezra D."/>
            <person name="Gonzalez J."/>
            <person name="Henrissat B."/>
            <person name="Kuo A."/>
            <person name="Liang C."/>
            <person name="Lipzen A."/>
            <person name="Lutzoni F."/>
            <person name="Magnuson J."/>
            <person name="Mondo S."/>
            <person name="Nolan M."/>
            <person name="Ohm R."/>
            <person name="Pangilinan J."/>
            <person name="Park H.-J."/>
            <person name="Ramirez L."/>
            <person name="Alfaro M."/>
            <person name="Sun H."/>
            <person name="Tritt A."/>
            <person name="Yoshinaga Y."/>
            <person name="Zwiers L.-H."/>
            <person name="Turgeon B."/>
            <person name="Goodwin S."/>
            <person name="Spatafora J."/>
            <person name="Crous P."/>
            <person name="Grigoriev I."/>
        </authorList>
    </citation>
    <scope>NUCLEOTIDE SEQUENCE</scope>
    <source>
        <strain evidence="2">CBS 115976</strain>
    </source>
</reference>
<feature type="region of interest" description="Disordered" evidence="1">
    <location>
        <begin position="68"/>
        <end position="222"/>
    </location>
</feature>
<organism evidence="2 3">
    <name type="scientific">Microthyrium microscopicum</name>
    <dbReference type="NCBI Taxonomy" id="703497"/>
    <lineage>
        <taxon>Eukaryota</taxon>
        <taxon>Fungi</taxon>
        <taxon>Dikarya</taxon>
        <taxon>Ascomycota</taxon>
        <taxon>Pezizomycotina</taxon>
        <taxon>Dothideomycetes</taxon>
        <taxon>Dothideomycetes incertae sedis</taxon>
        <taxon>Microthyriales</taxon>
        <taxon>Microthyriaceae</taxon>
        <taxon>Microthyrium</taxon>
    </lineage>
</organism>
<evidence type="ECO:0000313" key="2">
    <source>
        <dbReference type="EMBL" id="KAF2673129.1"/>
    </source>
</evidence>
<evidence type="ECO:0000256" key="1">
    <source>
        <dbReference type="SAM" id="MobiDB-lite"/>
    </source>
</evidence>
<dbReference type="InterPro" id="IPR021641">
    <property type="entry name" value="DUF3245"/>
</dbReference>